<protein>
    <submittedName>
        <fullName evidence="3">C2H2-type domain-containing protein</fullName>
    </submittedName>
</protein>
<sequence>MRGRTLSPTVANWSHTPSYVQINIYNTSLEELRDRGVDLKHFLKEIGCRCIVMDVPILLPTKERCSVHLEDQSTATPGHNILPSGTLENSDDIPGKVVPSDLRSVEKPHRTERRCPSPRPNACGNAHSIGAERPNLDALHDRVNDTNLPADYRESVFARVAISELTSAVEAAGQPLFEAPAKPRDDNYIEDIPSGCGEIRDGLEGTGSGWPYATELDGSLVKKEAEENSGTTGRESPKTYTELEPPTRASLASDRDDVAEGGHSNWIFSVPREDYHLEAISDNFSQSDLYPDKTTRSSEKRNDSPCRSRNQQVLEDSQKSDCKREENKNFTSTRSDNKLKSLLKAGERSTNFKCRMLGCGRNLKWQPRMGRNHLVDHVRTHWQRNVKKCKLCDYKAVALRKVHHHHVSEHSDKPFMGAISCETEDDLKELQRLYVQCFPEVVAAQFSDGMLPQFGFRSSHTRQIKLSRKRKKHSQ</sequence>
<dbReference type="WBParaSite" id="HCON_00020450-00001">
    <property type="protein sequence ID" value="HCON_00020450-00001"/>
    <property type="gene ID" value="HCON_00020450"/>
</dbReference>
<feature type="compositionally biased region" description="Basic and acidic residues" evidence="1">
    <location>
        <begin position="316"/>
        <end position="328"/>
    </location>
</feature>
<feature type="region of interest" description="Disordered" evidence="1">
    <location>
        <begin position="286"/>
        <end position="335"/>
    </location>
</feature>
<feature type="compositionally biased region" description="Basic and acidic residues" evidence="1">
    <location>
        <begin position="290"/>
        <end position="306"/>
    </location>
</feature>
<accession>A0A7I4XYD9</accession>
<dbReference type="AlphaFoldDB" id="A0A7I4XYD9"/>
<feature type="region of interest" description="Disordered" evidence="1">
    <location>
        <begin position="75"/>
        <end position="94"/>
    </location>
</feature>
<dbReference type="Proteomes" id="UP000025227">
    <property type="component" value="Unplaced"/>
</dbReference>
<reference evidence="3" key="1">
    <citation type="submission" date="2020-12" db="UniProtKB">
        <authorList>
            <consortium name="WormBaseParasite"/>
        </authorList>
    </citation>
    <scope>IDENTIFICATION</scope>
    <source>
        <strain evidence="3">MHco3</strain>
    </source>
</reference>
<dbReference type="PANTHER" id="PTHR36945">
    <property type="entry name" value="HIGH INCIDENCE OF MALES (INCREASED X CHROMOSOME LOSS)-RELATED-RELATED"/>
    <property type="match status" value="1"/>
</dbReference>
<dbReference type="PANTHER" id="PTHR36945:SF1">
    <property type="entry name" value="ZINC FINGER PROTEIN C02F5.12-RELATED"/>
    <property type="match status" value="1"/>
</dbReference>
<evidence type="ECO:0000256" key="1">
    <source>
        <dbReference type="SAM" id="MobiDB-lite"/>
    </source>
</evidence>
<keyword evidence="2" id="KW-1185">Reference proteome</keyword>
<proteinExistence type="predicted"/>
<dbReference type="OrthoDB" id="5816341at2759"/>
<organism evidence="2 3">
    <name type="scientific">Haemonchus contortus</name>
    <name type="common">Barber pole worm</name>
    <dbReference type="NCBI Taxonomy" id="6289"/>
    <lineage>
        <taxon>Eukaryota</taxon>
        <taxon>Metazoa</taxon>
        <taxon>Ecdysozoa</taxon>
        <taxon>Nematoda</taxon>
        <taxon>Chromadorea</taxon>
        <taxon>Rhabditida</taxon>
        <taxon>Rhabditina</taxon>
        <taxon>Rhabditomorpha</taxon>
        <taxon>Strongyloidea</taxon>
        <taxon>Trichostrongylidae</taxon>
        <taxon>Haemonchus</taxon>
    </lineage>
</organism>
<dbReference type="InterPro" id="IPR053360">
    <property type="entry name" value="Zinc_finger_domain"/>
</dbReference>
<evidence type="ECO:0000313" key="3">
    <source>
        <dbReference type="WBParaSite" id="HCON_00020450-00001"/>
    </source>
</evidence>
<dbReference type="OMA" id="KRNDSPC"/>
<name>A0A7I4XYD9_HAECO</name>
<feature type="region of interest" description="Disordered" evidence="1">
    <location>
        <begin position="206"/>
        <end position="261"/>
    </location>
</feature>
<evidence type="ECO:0000313" key="2">
    <source>
        <dbReference type="Proteomes" id="UP000025227"/>
    </source>
</evidence>